<reference evidence="4 5" key="1">
    <citation type="submission" date="2016-10" db="EMBL/GenBank/DDBJ databases">
        <authorList>
            <person name="de Groot N.N."/>
        </authorList>
    </citation>
    <scope>NUCLEOTIDE SEQUENCE [LARGE SCALE GENOMIC DNA]</scope>
    <source>
        <strain evidence="4 5">CBS 141442</strain>
    </source>
</reference>
<evidence type="ECO:0000256" key="2">
    <source>
        <dbReference type="SAM" id="Phobius"/>
    </source>
</evidence>
<evidence type="ECO:0000259" key="3">
    <source>
        <dbReference type="SMART" id="SM01373"/>
    </source>
</evidence>
<dbReference type="AlphaFoldDB" id="A0A1L0BKD0"/>
<protein>
    <submittedName>
        <fullName evidence="4">CIC11C00000003964</fullName>
    </submittedName>
</protein>
<dbReference type="Pfam" id="PF01454">
    <property type="entry name" value="MAGE"/>
    <property type="match status" value="1"/>
</dbReference>
<dbReference type="STRING" id="45354.A0A1L0BKD0"/>
<name>A0A1L0BKD0_9ASCO</name>
<keyword evidence="2" id="KW-0472">Membrane</keyword>
<dbReference type="EMBL" id="LT635758">
    <property type="protein sequence ID" value="SGZ51635.1"/>
    <property type="molecule type" value="Genomic_DNA"/>
</dbReference>
<keyword evidence="5" id="KW-1185">Reference proteome</keyword>
<evidence type="ECO:0000313" key="5">
    <source>
        <dbReference type="Proteomes" id="UP000182334"/>
    </source>
</evidence>
<sequence>MSKRSHSELDNDEYQDEQTPFEQVNNDDRLIDSSVLLSLLRLVLTRHARNQRIRKDHLAPILHRHNLKGNIITWFNSLKKEFEDLFGITLIMSGNEIFLLNNLQLSSREALDRLLKREDVGINQADSNFNDLLYHMSNHKRKDVIVNTPETIMAGIVILIISVIVVNENRVRETNLLEVLDGFGLSENLSSIVANINKNTQDILSELVRREYIGKLVTGADQNSQVDYCLGKAALRDIEPKSILRFLRGLFNHEDMHLKCYKTVQRCFPEASLSEPVARD</sequence>
<gene>
    <name evidence="4" type="ORF">SAMEA4029010_CIC11G00000003964</name>
</gene>
<keyword evidence="2" id="KW-0812">Transmembrane</keyword>
<dbReference type="Proteomes" id="UP000182334">
    <property type="component" value="Chromosome III"/>
</dbReference>
<dbReference type="InterPro" id="IPR002190">
    <property type="entry name" value="MHD_dom"/>
</dbReference>
<dbReference type="Gene3D" id="1.10.10.1210">
    <property type="entry name" value="MAGE homology domain, winged helix WH2 motif"/>
    <property type="match status" value="1"/>
</dbReference>
<evidence type="ECO:0000256" key="1">
    <source>
        <dbReference type="SAM" id="MobiDB-lite"/>
    </source>
</evidence>
<feature type="region of interest" description="Disordered" evidence="1">
    <location>
        <begin position="1"/>
        <end position="23"/>
    </location>
</feature>
<dbReference type="InterPro" id="IPR041899">
    <property type="entry name" value="MAGE_WH2"/>
</dbReference>
<dbReference type="SMART" id="SM01373">
    <property type="entry name" value="MAGE"/>
    <property type="match status" value="1"/>
</dbReference>
<accession>A0A1L0BKD0</accession>
<keyword evidence="2" id="KW-1133">Transmembrane helix</keyword>
<evidence type="ECO:0000313" key="4">
    <source>
        <dbReference type="EMBL" id="SGZ51635.1"/>
    </source>
</evidence>
<dbReference type="OrthoDB" id="205198at2759"/>
<feature type="domain" description="MAGE" evidence="3">
    <location>
        <begin position="39"/>
        <end position="243"/>
    </location>
</feature>
<organism evidence="4 5">
    <name type="scientific">Sungouiella intermedia</name>
    <dbReference type="NCBI Taxonomy" id="45354"/>
    <lineage>
        <taxon>Eukaryota</taxon>
        <taxon>Fungi</taxon>
        <taxon>Dikarya</taxon>
        <taxon>Ascomycota</taxon>
        <taxon>Saccharomycotina</taxon>
        <taxon>Pichiomycetes</taxon>
        <taxon>Metschnikowiaceae</taxon>
        <taxon>Sungouiella</taxon>
    </lineage>
</organism>
<feature type="transmembrane region" description="Helical" evidence="2">
    <location>
        <begin position="144"/>
        <end position="166"/>
    </location>
</feature>
<proteinExistence type="predicted"/>